<evidence type="ECO:0000313" key="6">
    <source>
        <dbReference type="Proteomes" id="UP000224044"/>
    </source>
</evidence>
<keyword evidence="2" id="KW-0418">Kinase</keyword>
<protein>
    <submittedName>
        <fullName evidence="2">Histidine kinase</fullName>
    </submittedName>
</protein>
<reference evidence="4 8" key="3">
    <citation type="submission" date="2019-12" db="EMBL/GenBank/DDBJ databases">
        <title>Bacillus toyonensis BV-17 genome.</title>
        <authorList>
            <person name="Chen J."/>
        </authorList>
    </citation>
    <scope>NUCLEOTIDE SEQUENCE [LARGE SCALE GENOMIC DNA]</scope>
    <source>
        <strain evidence="4 8">BV-17</strain>
    </source>
</reference>
<evidence type="ECO:0000313" key="7">
    <source>
        <dbReference type="Proteomes" id="UP000225320"/>
    </source>
</evidence>
<dbReference type="EMBL" id="CP047044">
    <property type="protein sequence ID" value="QHA18369.1"/>
    <property type="molecule type" value="Genomic_DNA"/>
</dbReference>
<evidence type="ECO:0000313" key="3">
    <source>
        <dbReference type="EMBL" id="PHE15380.1"/>
    </source>
</evidence>
<dbReference type="GO" id="GO:0016301">
    <property type="term" value="F:kinase activity"/>
    <property type="evidence" value="ECO:0007669"/>
    <property type="project" value="UniProtKB-KW"/>
</dbReference>
<proteinExistence type="predicted"/>
<accession>A0A1X3MRS2</accession>
<dbReference type="AlphaFoldDB" id="A0A1X3MRS2"/>
<dbReference type="Proteomes" id="UP000440820">
    <property type="component" value="Chromosome"/>
</dbReference>
<dbReference type="EMBL" id="NUAJ01000006">
    <property type="protein sequence ID" value="PEN56610.1"/>
    <property type="molecule type" value="Genomic_DNA"/>
</dbReference>
<dbReference type="Proteomes" id="UP000220934">
    <property type="component" value="Unassembled WGS sequence"/>
</dbReference>
<dbReference type="Proteomes" id="UP000225320">
    <property type="component" value="Unassembled WGS sequence"/>
</dbReference>
<evidence type="ECO:0000313" key="1">
    <source>
        <dbReference type="EMBL" id="PEN56610.1"/>
    </source>
</evidence>
<dbReference type="EMBL" id="NUSY01000007">
    <property type="protein sequence ID" value="PHE15380.1"/>
    <property type="molecule type" value="Genomic_DNA"/>
</dbReference>
<keyword evidence="2" id="KW-0808">Transferase</keyword>
<evidence type="ECO:0000313" key="2">
    <source>
        <dbReference type="EMBL" id="PGG90694.1"/>
    </source>
</evidence>
<dbReference type="EMBL" id="NVOI01000056">
    <property type="protein sequence ID" value="PGG90694.1"/>
    <property type="molecule type" value="Genomic_DNA"/>
</dbReference>
<keyword evidence="8" id="KW-1185">Reference proteome</keyword>
<evidence type="ECO:0000313" key="4">
    <source>
        <dbReference type="EMBL" id="QHA18369.1"/>
    </source>
</evidence>
<reference evidence="1 5" key="1">
    <citation type="submission" date="2017-09" db="EMBL/GenBank/DDBJ databases">
        <title>Large-scale bioinformatics analysis of Bacillus genomes uncovers conserved roles of natural products in bacterial physiology.</title>
        <authorList>
            <consortium name="Agbiome Team Llc"/>
            <person name="Bleich R.M."/>
            <person name="Kirk G.J."/>
            <person name="Santa Maria K.C."/>
            <person name="Allen S.E."/>
            <person name="Farag S."/>
            <person name="Shank E.A."/>
            <person name="Bowers A."/>
        </authorList>
    </citation>
    <scope>NUCLEOTIDE SEQUENCE [LARGE SCALE GENOMIC DNA]</scope>
    <source>
        <strain evidence="1 5">AFS027958</strain>
    </source>
</reference>
<evidence type="ECO:0000313" key="5">
    <source>
        <dbReference type="Proteomes" id="UP000220934"/>
    </source>
</evidence>
<organism evidence="2 7">
    <name type="scientific">Bacillus toyonensis</name>
    <dbReference type="NCBI Taxonomy" id="155322"/>
    <lineage>
        <taxon>Bacteria</taxon>
        <taxon>Bacillati</taxon>
        <taxon>Bacillota</taxon>
        <taxon>Bacilli</taxon>
        <taxon>Bacillales</taxon>
        <taxon>Bacillaceae</taxon>
        <taxon>Bacillus</taxon>
        <taxon>Bacillus cereus group</taxon>
    </lineage>
</organism>
<gene>
    <name evidence="1" type="ORF">CN596_06950</name>
    <name evidence="3" type="ORF">COF62_07670</name>
    <name evidence="2" type="ORF">CON73_15555</name>
    <name evidence="4" type="ORF">GPA05_15580</name>
</gene>
<dbReference type="Proteomes" id="UP000224044">
    <property type="component" value="Unassembled WGS sequence"/>
</dbReference>
<reference evidence="6 7" key="2">
    <citation type="submission" date="2017-09" db="EMBL/GenBank/DDBJ databases">
        <title>Large-scale bioinformatics analysis of Bacillus genomes uncovers conserved roles of natural products in bacterial physiology.</title>
        <authorList>
            <consortium name="Agbiome Team Llc"/>
            <person name="Bleich R.M."/>
            <person name="Grubbs K.J."/>
            <person name="Santa Maria K.C."/>
            <person name="Allen S.E."/>
            <person name="Farag S."/>
            <person name="Shank E.A."/>
            <person name="Bowers A."/>
        </authorList>
    </citation>
    <scope>NUCLEOTIDE SEQUENCE [LARGE SCALE GENOMIC DNA]</scope>
    <source>
        <strain evidence="3 6">AFS042148</strain>
        <strain evidence="2 7">AFS094862</strain>
    </source>
</reference>
<name>A0A1X3MRS2_9BACI</name>
<sequence length="40" mass="4451">MMKGMAINEESICQQFARIIGGQERFVGGKCVAACRYQIL</sequence>
<evidence type="ECO:0000313" key="8">
    <source>
        <dbReference type="Proteomes" id="UP000440820"/>
    </source>
</evidence>